<reference evidence="2 3" key="1">
    <citation type="submission" date="2018-12" db="EMBL/GenBank/DDBJ databases">
        <authorList>
            <person name="Grouzdev D.S."/>
            <person name="Krutkina M.S."/>
        </authorList>
    </citation>
    <scope>NUCLEOTIDE SEQUENCE [LARGE SCALE GENOMIC DNA]</scope>
    <source>
        <strain evidence="2 3">RmlP026</strain>
    </source>
</reference>
<evidence type="ECO:0000313" key="2">
    <source>
        <dbReference type="EMBL" id="RYC28764.1"/>
    </source>
</evidence>
<dbReference type="AlphaFoldDB" id="A0A4V1RTT4"/>
<reference evidence="2 3" key="2">
    <citation type="submission" date="2019-02" db="EMBL/GenBank/DDBJ databases">
        <title>'Lichenibacterium ramalinii' gen. nov. sp. nov., 'Lichenibacterium minor' gen. nov. sp. nov.</title>
        <authorList>
            <person name="Pankratov T."/>
        </authorList>
    </citation>
    <scope>NUCLEOTIDE SEQUENCE [LARGE SCALE GENOMIC DNA]</scope>
    <source>
        <strain evidence="2 3">RmlP026</strain>
    </source>
</reference>
<dbReference type="InterPro" id="IPR041920">
    <property type="entry name" value="ROS/MUCR_sf"/>
</dbReference>
<sequence>MSEAETATLIEMTSEIVAAYVSKNHVRAAELPELISTIHAALSGMGGAPEAAPEAAKLVPAVPIKKSITEDFMICLEDGRKFKSLKRHLQSVYGLSPERYRAKWGLPHDYPMVAPGYSARRSELAKS</sequence>
<comment type="caution">
    <text evidence="2">The sequence shown here is derived from an EMBL/GenBank/DDBJ whole genome shotgun (WGS) entry which is preliminary data.</text>
</comment>
<evidence type="ECO:0000313" key="3">
    <source>
        <dbReference type="Proteomes" id="UP000290759"/>
    </source>
</evidence>
<evidence type="ECO:0000256" key="1">
    <source>
        <dbReference type="ARBA" id="ARBA00007031"/>
    </source>
</evidence>
<dbReference type="OrthoDB" id="7995391at2"/>
<organism evidence="2 3">
    <name type="scientific">Lichenibacterium minor</name>
    <dbReference type="NCBI Taxonomy" id="2316528"/>
    <lineage>
        <taxon>Bacteria</taxon>
        <taxon>Pseudomonadati</taxon>
        <taxon>Pseudomonadota</taxon>
        <taxon>Alphaproteobacteria</taxon>
        <taxon>Hyphomicrobiales</taxon>
        <taxon>Lichenihabitantaceae</taxon>
        <taxon>Lichenibacterium</taxon>
    </lineage>
</organism>
<comment type="similarity">
    <text evidence="1">Belongs to the ros/MucR family.</text>
</comment>
<dbReference type="RefSeq" id="WP_129230226.1">
    <property type="nucleotide sequence ID" value="NZ_QYBB01000129.1"/>
</dbReference>
<dbReference type="EMBL" id="QYBB01000129">
    <property type="protein sequence ID" value="RYC28764.1"/>
    <property type="molecule type" value="Genomic_DNA"/>
</dbReference>
<dbReference type="InterPro" id="IPR008807">
    <property type="entry name" value="ROS_MUCR"/>
</dbReference>
<feature type="non-terminal residue" evidence="2">
    <location>
        <position position="127"/>
    </location>
</feature>
<dbReference type="GO" id="GO:0008270">
    <property type="term" value="F:zinc ion binding"/>
    <property type="evidence" value="ECO:0007669"/>
    <property type="project" value="InterPro"/>
</dbReference>
<dbReference type="GO" id="GO:0006355">
    <property type="term" value="P:regulation of DNA-templated transcription"/>
    <property type="evidence" value="ECO:0007669"/>
    <property type="project" value="InterPro"/>
</dbReference>
<protein>
    <submittedName>
        <fullName evidence="2">MucR family transcriptional regulator</fullName>
    </submittedName>
</protein>
<proteinExistence type="inferred from homology"/>
<accession>A0A4V1RTT4</accession>
<dbReference type="Gene3D" id="1.10.10.1550">
    <property type="entry name" value="ROS/MUCR transcriptional regulator protein"/>
    <property type="match status" value="1"/>
</dbReference>
<gene>
    <name evidence="2" type="ORF">D3273_27590</name>
</gene>
<keyword evidence="3" id="KW-1185">Reference proteome</keyword>
<name>A0A4V1RTT4_9HYPH</name>
<dbReference type="Pfam" id="PF05443">
    <property type="entry name" value="ROS_MUCR"/>
    <property type="match status" value="1"/>
</dbReference>
<dbReference type="GO" id="GO:0003677">
    <property type="term" value="F:DNA binding"/>
    <property type="evidence" value="ECO:0007669"/>
    <property type="project" value="InterPro"/>
</dbReference>
<dbReference type="Proteomes" id="UP000290759">
    <property type="component" value="Unassembled WGS sequence"/>
</dbReference>